<organism evidence="1 2">
    <name type="scientific">Iris pallida</name>
    <name type="common">Sweet iris</name>
    <dbReference type="NCBI Taxonomy" id="29817"/>
    <lineage>
        <taxon>Eukaryota</taxon>
        <taxon>Viridiplantae</taxon>
        <taxon>Streptophyta</taxon>
        <taxon>Embryophyta</taxon>
        <taxon>Tracheophyta</taxon>
        <taxon>Spermatophyta</taxon>
        <taxon>Magnoliopsida</taxon>
        <taxon>Liliopsida</taxon>
        <taxon>Asparagales</taxon>
        <taxon>Iridaceae</taxon>
        <taxon>Iridoideae</taxon>
        <taxon>Irideae</taxon>
        <taxon>Iris</taxon>
    </lineage>
</organism>
<gene>
    <name evidence="1" type="ORF">M6B38_374345</name>
</gene>
<sequence length="27" mass="3125">MSRGQCSMCQSCSINLWYRNNNQILSS</sequence>
<dbReference type="EMBL" id="JANAVB010021198">
    <property type="protein sequence ID" value="KAJ6826051.1"/>
    <property type="molecule type" value="Genomic_DNA"/>
</dbReference>
<name>A0AAX6GCV7_IRIPA</name>
<reference evidence="1" key="2">
    <citation type="submission" date="2023-04" db="EMBL/GenBank/DDBJ databases">
        <authorList>
            <person name="Bruccoleri R.E."/>
            <person name="Oakeley E.J."/>
            <person name="Faust A.-M."/>
            <person name="Dessus-Babus S."/>
            <person name="Altorfer M."/>
            <person name="Burckhardt D."/>
            <person name="Oertli M."/>
            <person name="Naumann U."/>
            <person name="Petersen F."/>
            <person name="Wong J."/>
        </authorList>
    </citation>
    <scope>NUCLEOTIDE SEQUENCE</scope>
    <source>
        <strain evidence="1">GSM-AAB239-AS_SAM_17_03QT</strain>
        <tissue evidence="1">Leaf</tissue>
    </source>
</reference>
<evidence type="ECO:0000313" key="2">
    <source>
        <dbReference type="Proteomes" id="UP001140949"/>
    </source>
</evidence>
<keyword evidence="2" id="KW-1185">Reference proteome</keyword>
<comment type="caution">
    <text evidence="1">The sequence shown here is derived from an EMBL/GenBank/DDBJ whole genome shotgun (WGS) entry which is preliminary data.</text>
</comment>
<dbReference type="Proteomes" id="UP001140949">
    <property type="component" value="Unassembled WGS sequence"/>
</dbReference>
<evidence type="ECO:0000313" key="1">
    <source>
        <dbReference type="EMBL" id="KAJ6826051.1"/>
    </source>
</evidence>
<dbReference type="AlphaFoldDB" id="A0AAX6GCV7"/>
<proteinExistence type="predicted"/>
<reference evidence="1" key="1">
    <citation type="journal article" date="2023" name="GigaByte">
        <title>Genome assembly of the bearded iris, Iris pallida Lam.</title>
        <authorList>
            <person name="Bruccoleri R.E."/>
            <person name="Oakeley E.J."/>
            <person name="Faust A.M.E."/>
            <person name="Altorfer M."/>
            <person name="Dessus-Babus S."/>
            <person name="Burckhardt D."/>
            <person name="Oertli M."/>
            <person name="Naumann U."/>
            <person name="Petersen F."/>
            <person name="Wong J."/>
        </authorList>
    </citation>
    <scope>NUCLEOTIDE SEQUENCE</scope>
    <source>
        <strain evidence="1">GSM-AAB239-AS_SAM_17_03QT</strain>
    </source>
</reference>
<protein>
    <submittedName>
        <fullName evidence="1">RuBisCO large subunit-binding protein subunit beta, chloroplastic</fullName>
    </submittedName>
</protein>
<accession>A0AAX6GCV7</accession>